<comment type="caution">
    <text evidence="2">The sequence shown here is derived from an EMBL/GenBank/DDBJ whole genome shotgun (WGS) entry which is preliminary data.</text>
</comment>
<evidence type="ECO:0000313" key="2">
    <source>
        <dbReference type="EMBL" id="MCV7629834.1"/>
    </source>
</evidence>
<reference evidence="2" key="1">
    <citation type="submission" date="2023-06" db="EMBL/GenBank/DDBJ databases">
        <title>lsaBGC provides a comprehensive framework for evolutionary analysis of biosynthetic gene clusters within focal taxa.</title>
        <authorList>
            <person name="Salamzade R."/>
            <person name="Sandstrom S."/>
            <person name="Kalan L.R."/>
        </authorList>
    </citation>
    <scope>NUCLEOTIDE SEQUENCE</scope>
    <source>
        <strain evidence="2">P3-SID899</strain>
    </source>
</reference>
<name>A0AAP3AIJ2_MICLU</name>
<dbReference type="Gene3D" id="1.25.40.10">
    <property type="entry name" value="Tetratricopeptide repeat domain"/>
    <property type="match status" value="1"/>
</dbReference>
<dbReference type="InterPro" id="IPR011990">
    <property type="entry name" value="TPR-like_helical_dom_sf"/>
</dbReference>
<dbReference type="EMBL" id="JALXKZ020000039">
    <property type="protein sequence ID" value="MCV7629834.1"/>
    <property type="molecule type" value="Genomic_DNA"/>
</dbReference>
<gene>
    <name evidence="2" type="ORF">M3A82_010910</name>
</gene>
<protein>
    <recommendedName>
        <fullName evidence="4">Tetratricopeptide repeat protein</fullName>
    </recommendedName>
</protein>
<dbReference type="AlphaFoldDB" id="A0AAP3AIJ2"/>
<dbReference type="Proteomes" id="UP001205867">
    <property type="component" value="Unassembled WGS sequence"/>
</dbReference>
<sequence length="611" mass="64058">MDTPQDPPRRDDPSGGPVEPAVDAALDRVHALLRQARVTAAPDAPSALDARGWWELSLEAALRDEPRESARLADSGLAALVPGQDDVRLALLRALAVAAGQVGDEAALTRWVEARAALLRHLGRPRQAGLESQLGAALVRDPDTVEAAVLAGVVEDEPGAPGEDPGDTVLPEAALALAVHRVHTGDLDAALELARRVIAVLDGLRAAGALLPTGSWSSAHLLLARLHLWRGEHAEADAAAAVVTALPAARAVLASATTVRAIAAHELDRPTAALDLALEAAERMAAVGLRRGAASAAALAGRVAGDLDGYEEVAVAAWELASVHAEKAEAPEASSLSYWWAHQLVLAGRADEAEPLLARLVRREATHGRDVEQARALVDLGHAHHDQDRAENALPLWREAAGLFEAHGQWEDAARTLLAAGALVNRERDERTRPAALDLFERAVAAARQAVDEDPAVLPAALHAHGYLLCESGQAEGLDLLDEALALVRDAGADWQVADYTDTRARALWSLERGAEAIATALQAADLFTAAGDREGAAQAELFAAYVVAEDGSPEQAATLFRLVCDATGSTLVRLGALTGLHQCLSTLGDHDGAARVRDELDALREGLGAD</sequence>
<evidence type="ECO:0000313" key="3">
    <source>
        <dbReference type="Proteomes" id="UP001205867"/>
    </source>
</evidence>
<feature type="region of interest" description="Disordered" evidence="1">
    <location>
        <begin position="1"/>
        <end position="20"/>
    </location>
</feature>
<dbReference type="SUPFAM" id="SSF48452">
    <property type="entry name" value="TPR-like"/>
    <property type="match status" value="2"/>
</dbReference>
<evidence type="ECO:0000256" key="1">
    <source>
        <dbReference type="SAM" id="MobiDB-lite"/>
    </source>
</evidence>
<evidence type="ECO:0008006" key="4">
    <source>
        <dbReference type="Google" id="ProtNLM"/>
    </source>
</evidence>
<proteinExistence type="predicted"/>
<organism evidence="2 3">
    <name type="scientific">Micrococcus luteus</name>
    <name type="common">Micrococcus lysodeikticus</name>
    <dbReference type="NCBI Taxonomy" id="1270"/>
    <lineage>
        <taxon>Bacteria</taxon>
        <taxon>Bacillati</taxon>
        <taxon>Actinomycetota</taxon>
        <taxon>Actinomycetes</taxon>
        <taxon>Micrococcales</taxon>
        <taxon>Micrococcaceae</taxon>
        <taxon>Micrococcus</taxon>
    </lineage>
</organism>
<accession>A0AAP3AIJ2</accession>